<dbReference type="GO" id="GO:0006729">
    <property type="term" value="P:tetrahydrobiopterin biosynthetic process"/>
    <property type="evidence" value="ECO:0007669"/>
    <property type="project" value="InterPro"/>
</dbReference>
<dbReference type="HAMAP" id="MF_00434">
    <property type="entry name" value="Pterin_4_alpha"/>
    <property type="match status" value="1"/>
</dbReference>
<comment type="similarity">
    <text evidence="2">Belongs to the pterin-4-alpha-carbinolamine dehydratase family.</text>
</comment>
<dbReference type="Gene3D" id="3.30.1360.20">
    <property type="entry name" value="Transcriptional coactivator/pterin dehydratase"/>
    <property type="match status" value="1"/>
</dbReference>
<dbReference type="Pfam" id="PF01329">
    <property type="entry name" value="Pterin_4a"/>
    <property type="match status" value="1"/>
</dbReference>
<dbReference type="SUPFAM" id="SSF55248">
    <property type="entry name" value="PCD-like"/>
    <property type="match status" value="1"/>
</dbReference>
<gene>
    <name evidence="6" type="primary">PCBD1_1</name>
    <name evidence="6" type="ORF">MS3_00008351</name>
</gene>
<reference evidence="6" key="4">
    <citation type="journal article" date="2022" name="PLoS Pathog.">
        <title>Chromosome-level genome of Schistosoma haematobium underpins genome-wide explorations of molecular variation.</title>
        <authorList>
            <person name="Stroehlein A.J."/>
            <person name="Korhonen P.K."/>
            <person name="Lee V.V."/>
            <person name="Ralph S.A."/>
            <person name="Mentink-Kane M."/>
            <person name="You H."/>
            <person name="McManus D.P."/>
            <person name="Tchuente L.T."/>
            <person name="Stothard J.R."/>
            <person name="Kaur P."/>
            <person name="Dudchenko O."/>
            <person name="Aiden E.L."/>
            <person name="Yang B."/>
            <person name="Yang H."/>
            <person name="Emery A.M."/>
            <person name="Webster B.L."/>
            <person name="Brindley P.J."/>
            <person name="Rollinson D."/>
            <person name="Chang B.C.H."/>
            <person name="Gasser R.B."/>
            <person name="Young N.D."/>
        </authorList>
    </citation>
    <scope>NUCLEOTIDE SEQUENCE</scope>
</reference>
<dbReference type="GeneID" id="75577804"/>
<dbReference type="PANTHER" id="PTHR12599:SF0">
    <property type="entry name" value="PTERIN-4-ALPHA-CARBINOLAMINE DEHYDRATASE"/>
    <property type="match status" value="1"/>
</dbReference>
<organism evidence="6 7">
    <name type="scientific">Schistosoma haematobium</name>
    <name type="common">Blood fluke</name>
    <dbReference type="NCBI Taxonomy" id="6185"/>
    <lineage>
        <taxon>Eukaryota</taxon>
        <taxon>Metazoa</taxon>
        <taxon>Spiralia</taxon>
        <taxon>Lophotrochozoa</taxon>
        <taxon>Platyhelminthes</taxon>
        <taxon>Trematoda</taxon>
        <taxon>Digenea</taxon>
        <taxon>Strigeidida</taxon>
        <taxon>Schistosomatoidea</taxon>
        <taxon>Schistosomatidae</taxon>
        <taxon>Schistosoma</taxon>
    </lineage>
</organism>
<accession>A0A922IJP8</accession>
<evidence type="ECO:0000256" key="2">
    <source>
        <dbReference type="ARBA" id="ARBA00006472"/>
    </source>
</evidence>
<proteinExistence type="inferred from homology"/>
<dbReference type="InterPro" id="IPR036428">
    <property type="entry name" value="PCD_sf"/>
</dbReference>
<dbReference type="InterPro" id="IPR001533">
    <property type="entry name" value="Pterin_deHydtase"/>
</dbReference>
<protein>
    <recommendedName>
        <fullName evidence="3">4a-hydroxytetrahydrobiopterin dehydratase</fullName>
        <ecNumber evidence="3">4.2.1.96</ecNumber>
    </recommendedName>
    <alternativeName>
        <fullName evidence="5">4-alpha-hydroxy-tetrahydropterin dehydratase</fullName>
    </alternativeName>
</protein>
<evidence type="ECO:0000256" key="3">
    <source>
        <dbReference type="ARBA" id="ARBA00013252"/>
    </source>
</evidence>
<comment type="caution">
    <text evidence="6">The sequence shown here is derived from an EMBL/GenBank/DDBJ whole genome shotgun (WGS) entry which is preliminary data.</text>
</comment>
<reference evidence="6" key="2">
    <citation type="journal article" date="2019" name="Gigascience">
        <title>High-quality Schistosoma haematobium genome achieved by single-molecule and long-range sequencing.</title>
        <authorList>
            <person name="Stroehlein A.J."/>
            <person name="Korhonen P.K."/>
            <person name="Chong T.M."/>
            <person name="Lim Y.L."/>
            <person name="Chan K.G."/>
            <person name="Webster B."/>
            <person name="Rollinson D."/>
            <person name="Brindley P.J."/>
            <person name="Gasser R.B."/>
            <person name="Young N.D."/>
        </authorList>
    </citation>
    <scope>NUCLEOTIDE SEQUENCE</scope>
</reference>
<dbReference type="PANTHER" id="PTHR12599">
    <property type="entry name" value="PTERIN-4-ALPHA-CARBINOLAMINE DEHYDRATASE"/>
    <property type="match status" value="1"/>
</dbReference>
<dbReference type="EMBL" id="AMPZ03000006">
    <property type="protein sequence ID" value="KAH9581118.1"/>
    <property type="molecule type" value="Genomic_DNA"/>
</dbReference>
<evidence type="ECO:0000256" key="5">
    <source>
        <dbReference type="ARBA" id="ARBA00030497"/>
    </source>
</evidence>
<dbReference type="CTD" id="75577804"/>
<keyword evidence="7" id="KW-1185">Reference proteome</keyword>
<reference evidence="6" key="3">
    <citation type="submission" date="2021-06" db="EMBL/GenBank/DDBJ databases">
        <title>Chromosome-level genome assembly for S. haematobium.</title>
        <authorList>
            <person name="Stroehlein A.J."/>
        </authorList>
    </citation>
    <scope>NUCLEOTIDE SEQUENCE</scope>
</reference>
<evidence type="ECO:0000256" key="1">
    <source>
        <dbReference type="ARBA" id="ARBA00001554"/>
    </source>
</evidence>
<evidence type="ECO:0000313" key="6">
    <source>
        <dbReference type="EMBL" id="KAH9581118.1"/>
    </source>
</evidence>
<reference evidence="6" key="1">
    <citation type="journal article" date="2012" name="Nat. Genet.">
        <title>Whole-genome sequence of Schistosoma haematobium.</title>
        <authorList>
            <person name="Young N.D."/>
            <person name="Jex A.R."/>
            <person name="Li B."/>
            <person name="Liu S."/>
            <person name="Yang L."/>
            <person name="Xiong Z."/>
            <person name="Li Y."/>
            <person name="Cantacessi C."/>
            <person name="Hall R.S."/>
            <person name="Xu X."/>
            <person name="Chen F."/>
            <person name="Wu X."/>
            <person name="Zerlotini A."/>
            <person name="Oliveira G."/>
            <person name="Hofmann A."/>
            <person name="Zhang G."/>
            <person name="Fang X."/>
            <person name="Kang Y."/>
            <person name="Campbell B.E."/>
            <person name="Loukas A."/>
            <person name="Ranganathan S."/>
            <person name="Rollinson D."/>
            <person name="Rinaldi G."/>
            <person name="Brindley P.J."/>
            <person name="Yang H."/>
            <person name="Wang J."/>
            <person name="Wang J."/>
            <person name="Gasser R.B."/>
        </authorList>
    </citation>
    <scope>NUCLEOTIDE SEQUENCE</scope>
</reference>
<keyword evidence="4" id="KW-0456">Lyase</keyword>
<dbReference type="AlphaFoldDB" id="A0A922IJP8"/>
<comment type="catalytic activity">
    <reaction evidence="1">
        <text>(4aS,6R)-4a-hydroxy-L-erythro-5,6,7,8-tetrahydrobiopterin = (6R)-L-erythro-6,7-dihydrobiopterin + H2O</text>
        <dbReference type="Rhea" id="RHEA:11920"/>
        <dbReference type="ChEBI" id="CHEBI:15377"/>
        <dbReference type="ChEBI" id="CHEBI:15642"/>
        <dbReference type="ChEBI" id="CHEBI:43120"/>
        <dbReference type="EC" id="4.2.1.96"/>
    </reaction>
</comment>
<evidence type="ECO:0000313" key="7">
    <source>
        <dbReference type="Proteomes" id="UP000471633"/>
    </source>
</evidence>
<dbReference type="CDD" id="cd00914">
    <property type="entry name" value="PCD_DCoH_subfamily_b"/>
    <property type="match status" value="1"/>
</dbReference>
<dbReference type="EC" id="4.2.1.96" evidence="3"/>
<dbReference type="GO" id="GO:0008124">
    <property type="term" value="F:4-alpha-hydroxytetrahydrobiopterin dehydratase activity"/>
    <property type="evidence" value="ECO:0007669"/>
    <property type="project" value="UniProtKB-EC"/>
</dbReference>
<dbReference type="OrthoDB" id="277398at2759"/>
<evidence type="ECO:0000256" key="4">
    <source>
        <dbReference type="ARBA" id="ARBA00023239"/>
    </source>
</evidence>
<dbReference type="RefSeq" id="XP_051065306.1">
    <property type="nucleotide sequence ID" value="XM_051216715.1"/>
</dbReference>
<name>A0A922IJP8_SCHHA</name>
<dbReference type="Proteomes" id="UP000471633">
    <property type="component" value="Unassembled WGS sequence"/>
</dbReference>
<sequence length="135" mass="15609">MATLLKYCGTPTNVMHFRNAAVLSSSGRRKMPLLTGPEREQMLPPLLNIHHWELCQHGSREAIRRSFMFKNFDVAFDFMKKIADKSKVMNHHPEWFNVYNKVDILLTSHDAGGLSRRDIDLANFINDAAFEYQAK</sequence>